<evidence type="ECO:0000256" key="3">
    <source>
        <dbReference type="ARBA" id="ARBA00022475"/>
    </source>
</evidence>
<feature type="transmembrane region" description="Helical" evidence="7">
    <location>
        <begin position="238"/>
        <end position="255"/>
    </location>
</feature>
<organism evidence="9 10">
    <name type="scientific">Microtetraspora glauca</name>
    <dbReference type="NCBI Taxonomy" id="1996"/>
    <lineage>
        <taxon>Bacteria</taxon>
        <taxon>Bacillati</taxon>
        <taxon>Actinomycetota</taxon>
        <taxon>Actinomycetes</taxon>
        <taxon>Streptosporangiales</taxon>
        <taxon>Streptosporangiaceae</taxon>
        <taxon>Microtetraspora</taxon>
    </lineage>
</organism>
<feature type="transmembrane region" description="Helical" evidence="7">
    <location>
        <begin position="89"/>
        <end position="108"/>
    </location>
</feature>
<protein>
    <submittedName>
        <fullName evidence="9">MFS transporter</fullName>
    </submittedName>
</protein>
<keyword evidence="3" id="KW-1003">Cell membrane</keyword>
<name>A0ABV3GM51_MICGL</name>
<evidence type="ECO:0000256" key="7">
    <source>
        <dbReference type="SAM" id="Phobius"/>
    </source>
</evidence>
<keyword evidence="4 7" id="KW-0812">Transmembrane</keyword>
<dbReference type="Gene3D" id="1.20.1720.10">
    <property type="entry name" value="Multidrug resistance protein D"/>
    <property type="match status" value="2"/>
</dbReference>
<dbReference type="InterPro" id="IPR011701">
    <property type="entry name" value="MFS"/>
</dbReference>
<feature type="transmembrane region" description="Helical" evidence="7">
    <location>
        <begin position="21"/>
        <end position="47"/>
    </location>
</feature>
<dbReference type="CDD" id="cd17321">
    <property type="entry name" value="MFS_MMR_MDR_like"/>
    <property type="match status" value="1"/>
</dbReference>
<keyword evidence="6 7" id="KW-0472">Membrane</keyword>
<feature type="transmembrane region" description="Helical" evidence="7">
    <location>
        <begin position="369"/>
        <end position="392"/>
    </location>
</feature>
<evidence type="ECO:0000256" key="6">
    <source>
        <dbReference type="ARBA" id="ARBA00023136"/>
    </source>
</evidence>
<accession>A0ABV3GM51</accession>
<feature type="transmembrane region" description="Helical" evidence="7">
    <location>
        <begin position="312"/>
        <end position="330"/>
    </location>
</feature>
<dbReference type="PANTHER" id="PTHR42718">
    <property type="entry name" value="MAJOR FACILITATOR SUPERFAMILY MULTIDRUG TRANSPORTER MFSC"/>
    <property type="match status" value="1"/>
</dbReference>
<feature type="transmembrane region" description="Helical" evidence="7">
    <location>
        <begin position="413"/>
        <end position="430"/>
    </location>
</feature>
<comment type="caution">
    <text evidence="9">The sequence shown here is derived from an EMBL/GenBank/DDBJ whole genome shotgun (WGS) entry which is preliminary data.</text>
</comment>
<dbReference type="InterPro" id="IPR020846">
    <property type="entry name" value="MFS_dom"/>
</dbReference>
<dbReference type="PROSITE" id="PS50850">
    <property type="entry name" value="MFS"/>
    <property type="match status" value="1"/>
</dbReference>
<dbReference type="EMBL" id="JBFALK010000017">
    <property type="protein sequence ID" value="MEV0972592.1"/>
    <property type="molecule type" value="Genomic_DNA"/>
</dbReference>
<evidence type="ECO:0000256" key="1">
    <source>
        <dbReference type="ARBA" id="ARBA00004651"/>
    </source>
</evidence>
<feature type="transmembrane region" description="Helical" evidence="7">
    <location>
        <begin position="175"/>
        <end position="197"/>
    </location>
</feature>
<dbReference type="PRINTS" id="PR01036">
    <property type="entry name" value="TCRTETB"/>
</dbReference>
<dbReference type="InterPro" id="IPR036259">
    <property type="entry name" value="MFS_trans_sf"/>
</dbReference>
<evidence type="ECO:0000256" key="4">
    <source>
        <dbReference type="ARBA" id="ARBA00022692"/>
    </source>
</evidence>
<evidence type="ECO:0000256" key="5">
    <source>
        <dbReference type="ARBA" id="ARBA00022989"/>
    </source>
</evidence>
<dbReference type="RefSeq" id="WP_358137829.1">
    <property type="nucleotide sequence ID" value="NZ_JBFALK010000017.1"/>
</dbReference>
<gene>
    <name evidence="9" type="ORF">AB0I59_28650</name>
</gene>
<evidence type="ECO:0000313" key="10">
    <source>
        <dbReference type="Proteomes" id="UP001551675"/>
    </source>
</evidence>
<reference evidence="9 10" key="1">
    <citation type="submission" date="2024-06" db="EMBL/GenBank/DDBJ databases">
        <title>The Natural Products Discovery Center: Release of the First 8490 Sequenced Strains for Exploring Actinobacteria Biosynthetic Diversity.</title>
        <authorList>
            <person name="Kalkreuter E."/>
            <person name="Kautsar S.A."/>
            <person name="Yang D."/>
            <person name="Bader C.D."/>
            <person name="Teijaro C.N."/>
            <person name="Fluegel L."/>
            <person name="Davis C.M."/>
            <person name="Simpson J.R."/>
            <person name="Lauterbach L."/>
            <person name="Steele A.D."/>
            <person name="Gui C."/>
            <person name="Meng S."/>
            <person name="Li G."/>
            <person name="Viehrig K."/>
            <person name="Ye F."/>
            <person name="Su P."/>
            <person name="Kiefer A.F."/>
            <person name="Nichols A."/>
            <person name="Cepeda A.J."/>
            <person name="Yan W."/>
            <person name="Fan B."/>
            <person name="Jiang Y."/>
            <person name="Adhikari A."/>
            <person name="Zheng C.-J."/>
            <person name="Schuster L."/>
            <person name="Cowan T.M."/>
            <person name="Smanski M.J."/>
            <person name="Chevrette M.G."/>
            <person name="De Carvalho L.P.S."/>
            <person name="Shen B."/>
        </authorList>
    </citation>
    <scope>NUCLEOTIDE SEQUENCE [LARGE SCALE GENOMIC DNA]</scope>
    <source>
        <strain evidence="9 10">NPDC050100</strain>
    </source>
</reference>
<evidence type="ECO:0000259" key="8">
    <source>
        <dbReference type="PROSITE" id="PS50850"/>
    </source>
</evidence>
<feature type="transmembrane region" description="Helical" evidence="7">
    <location>
        <begin position="275"/>
        <end position="292"/>
    </location>
</feature>
<feature type="transmembrane region" description="Helical" evidence="7">
    <location>
        <begin position="484"/>
        <end position="506"/>
    </location>
</feature>
<comment type="subcellular location">
    <subcellularLocation>
        <location evidence="1">Cell membrane</location>
        <topology evidence="1">Multi-pass membrane protein</topology>
    </subcellularLocation>
</comment>
<keyword evidence="10" id="KW-1185">Reference proteome</keyword>
<feature type="transmembrane region" description="Helical" evidence="7">
    <location>
        <begin position="114"/>
        <end position="135"/>
    </location>
</feature>
<proteinExistence type="predicted"/>
<feature type="transmembrane region" description="Helical" evidence="7">
    <location>
        <begin position="337"/>
        <end position="357"/>
    </location>
</feature>
<dbReference type="SUPFAM" id="SSF103473">
    <property type="entry name" value="MFS general substrate transporter"/>
    <property type="match status" value="1"/>
</dbReference>
<dbReference type="PANTHER" id="PTHR42718:SF47">
    <property type="entry name" value="METHYL VIOLOGEN RESISTANCE PROTEIN SMVA"/>
    <property type="match status" value="1"/>
</dbReference>
<dbReference type="Proteomes" id="UP001551675">
    <property type="component" value="Unassembled WGS sequence"/>
</dbReference>
<keyword evidence="2" id="KW-0813">Transport</keyword>
<feature type="transmembrane region" description="Helical" evidence="7">
    <location>
        <begin position="147"/>
        <end position="169"/>
    </location>
</feature>
<dbReference type="Pfam" id="PF07690">
    <property type="entry name" value="MFS_1"/>
    <property type="match status" value="1"/>
</dbReference>
<evidence type="ECO:0000313" key="9">
    <source>
        <dbReference type="EMBL" id="MEV0972592.1"/>
    </source>
</evidence>
<evidence type="ECO:0000256" key="2">
    <source>
        <dbReference type="ARBA" id="ARBA00022448"/>
    </source>
</evidence>
<sequence length="518" mass="52328">MTTHEERLDPVGHHPAGGREWAGLAVLALPALLASLELTVTHLALPAIGRDLSASSTELLWIVDVYAFLLAGSLITMGAWGDRIGRRRLLLIGAAAYGAASVLAAYAAGAPALIAARALMGVAGSTLMPSTLSLTATMFRDPRQRTVAVGIIVASVSAGTAIGPLVGGWLLERYWWGSVFLLGVPVMACLLLAGPLLLPEHRDPSTGRMDAVSALSSLAAVLPVVYGLKRIAADGPDPISVLAVLAGGVMAVLFVRRQRGLADPFVDPRLFADRAFSTSAGTLALGIFVLWGSNYAVAQYLQLVHGLSPLDAGLWTAPSAAGVIAGSILAPRIVRRVRPAAVIGAGLAVSAVGYGMLTQVSEPGGLGLLVSGAVVVSAGLGPMMALATDMVVAAAPRERAGAAAAISSTAPQLGGALGIAVLGSVITAVYRGEMSESVPPGVPAAVAAAARDNLGAAVSAAGTLPGRLGAETLDLAREAFTHGFHLTATISAVLMGGAAVLVTVLLGRAVAGRTSRVR</sequence>
<feature type="domain" description="Major facilitator superfamily (MFS) profile" evidence="8">
    <location>
        <begin position="23"/>
        <end position="515"/>
    </location>
</feature>
<keyword evidence="5 7" id="KW-1133">Transmembrane helix</keyword>
<feature type="transmembrane region" description="Helical" evidence="7">
    <location>
        <begin position="59"/>
        <end position="77"/>
    </location>
</feature>
<feature type="transmembrane region" description="Helical" evidence="7">
    <location>
        <begin position="209"/>
        <end position="226"/>
    </location>
</feature>